<evidence type="ECO:0008006" key="3">
    <source>
        <dbReference type="Google" id="ProtNLM"/>
    </source>
</evidence>
<sequence>MRSLMHNATAYDAAYLALAGQLDVPLITLDGKLAAVPGSTARVHAVTG</sequence>
<keyword evidence="2" id="KW-1185">Reference proteome</keyword>
<evidence type="ECO:0000313" key="2">
    <source>
        <dbReference type="Proteomes" id="UP000237822"/>
    </source>
</evidence>
<gene>
    <name evidence="1" type="ORF">BCF74_12222</name>
</gene>
<dbReference type="SUPFAM" id="SSF88723">
    <property type="entry name" value="PIN domain-like"/>
    <property type="match status" value="1"/>
</dbReference>
<dbReference type="Gene3D" id="3.40.50.1010">
    <property type="entry name" value="5'-nuclease"/>
    <property type="match status" value="1"/>
</dbReference>
<reference evidence="1 2" key="1">
    <citation type="submission" date="2018-03" db="EMBL/GenBank/DDBJ databases">
        <title>Genomic Encyclopedia of Archaeal and Bacterial Type Strains, Phase II (KMG-II): from individual species to whole genera.</title>
        <authorList>
            <person name="Goeker M."/>
        </authorList>
    </citation>
    <scope>NUCLEOTIDE SEQUENCE [LARGE SCALE GENOMIC DNA]</scope>
    <source>
        <strain evidence="1 2">ATCC BAA-1496</strain>
    </source>
</reference>
<accession>A0A2T0UCP4</accession>
<evidence type="ECO:0000313" key="1">
    <source>
        <dbReference type="EMBL" id="PRY55638.1"/>
    </source>
</evidence>
<dbReference type="RefSeq" id="WP_170070240.1">
    <property type="nucleotide sequence ID" value="NZ_PVTI01000022.1"/>
</dbReference>
<dbReference type="AlphaFoldDB" id="A0A2T0UCP4"/>
<dbReference type="EMBL" id="PVTI01000022">
    <property type="protein sequence ID" value="PRY55638.1"/>
    <property type="molecule type" value="Genomic_DNA"/>
</dbReference>
<organism evidence="1 2">
    <name type="scientific">Knoellia remsis</name>
    <dbReference type="NCBI Taxonomy" id="407159"/>
    <lineage>
        <taxon>Bacteria</taxon>
        <taxon>Bacillati</taxon>
        <taxon>Actinomycetota</taxon>
        <taxon>Actinomycetes</taxon>
        <taxon>Micrococcales</taxon>
        <taxon>Intrasporangiaceae</taxon>
        <taxon>Knoellia</taxon>
    </lineage>
</organism>
<protein>
    <recommendedName>
        <fullName evidence="3">PIN domain-containing protein</fullName>
    </recommendedName>
</protein>
<dbReference type="InterPro" id="IPR029060">
    <property type="entry name" value="PIN-like_dom_sf"/>
</dbReference>
<dbReference type="Proteomes" id="UP000237822">
    <property type="component" value="Unassembled WGS sequence"/>
</dbReference>
<comment type="caution">
    <text evidence="1">The sequence shown here is derived from an EMBL/GenBank/DDBJ whole genome shotgun (WGS) entry which is preliminary data.</text>
</comment>
<proteinExistence type="predicted"/>
<name>A0A2T0UCP4_9MICO</name>